<gene>
    <name evidence="1" type="ORF">H8S09_00675</name>
</gene>
<organism evidence="1 2">
    <name type="scientific">Coprococcus hominis</name>
    <name type="common">ex Liu et al. 2022</name>
    <dbReference type="NCBI Taxonomy" id="2763039"/>
    <lineage>
        <taxon>Bacteria</taxon>
        <taxon>Bacillati</taxon>
        <taxon>Bacillota</taxon>
        <taxon>Clostridia</taxon>
        <taxon>Lachnospirales</taxon>
        <taxon>Lachnospiraceae</taxon>
        <taxon>Coprococcus</taxon>
    </lineage>
</organism>
<dbReference type="InterPro" id="IPR011009">
    <property type="entry name" value="Kinase-like_dom_sf"/>
</dbReference>
<evidence type="ECO:0000313" key="2">
    <source>
        <dbReference type="Proteomes" id="UP000615234"/>
    </source>
</evidence>
<sequence>MKTIQGGDFLSEKMSEVYEAYDMEILGAVRGRGSMILKTDRGIRQISPFDGSEERLEQEREFKENLYETGFHHIDCCVPNREGELITCDRYGNPYVMREYFEGRECNSGSICDLNQAAANLAVFHIRGRELYAKEGRTYAYREPGNFRRKTQEMKKIRSFISKRPTKNDFELLYIEAYDAFYRQAIDCQAMMDACDRTNIAGHIGYCHGAYNYHSVLFCGGYLATVNFDRFHVGYQLIDLYQFIRKVMEKNNYNFNMAVKIIEEYDRILPLTIEDYRYIYILYSYPEKFWKVSNRYMNSRKCWISPANLEKLSKLITDEQEKQKFLSDFCNHYGFTS</sequence>
<reference evidence="1 2" key="1">
    <citation type="submission" date="2020-08" db="EMBL/GenBank/DDBJ databases">
        <title>Genome public.</title>
        <authorList>
            <person name="Liu C."/>
            <person name="Sun Q."/>
        </authorList>
    </citation>
    <scope>NUCLEOTIDE SEQUENCE [LARGE SCALE GENOMIC DNA]</scope>
    <source>
        <strain evidence="1 2">NSJ-10</strain>
    </source>
</reference>
<evidence type="ECO:0000313" key="1">
    <source>
        <dbReference type="EMBL" id="MBC5661419.1"/>
    </source>
</evidence>
<dbReference type="AlphaFoldDB" id="A0A8I0DSL0"/>
<evidence type="ECO:0008006" key="3">
    <source>
        <dbReference type="Google" id="ProtNLM"/>
    </source>
</evidence>
<dbReference type="Gene3D" id="3.90.1200.10">
    <property type="match status" value="1"/>
</dbReference>
<keyword evidence="2" id="KW-1185">Reference proteome</keyword>
<dbReference type="PANTHER" id="PTHR39179:SF1">
    <property type="entry name" value="SPORE COAT PROTEIN I"/>
    <property type="match status" value="1"/>
</dbReference>
<dbReference type="GO" id="GO:0042601">
    <property type="term" value="C:endospore-forming forespore"/>
    <property type="evidence" value="ECO:0007669"/>
    <property type="project" value="TreeGrafter"/>
</dbReference>
<comment type="caution">
    <text evidence="1">The sequence shown here is derived from an EMBL/GenBank/DDBJ whole genome shotgun (WGS) entry which is preliminary data.</text>
</comment>
<name>A0A8I0DSL0_9FIRM</name>
<dbReference type="InterPro" id="IPR047175">
    <property type="entry name" value="CotS-like"/>
</dbReference>
<dbReference type="PANTHER" id="PTHR39179">
    <property type="entry name" value="SPORE COAT PROTEIN I"/>
    <property type="match status" value="1"/>
</dbReference>
<protein>
    <recommendedName>
        <fullName evidence="3">CotS family spore coat protein</fullName>
    </recommendedName>
</protein>
<dbReference type="EMBL" id="JACOOX010000001">
    <property type="protein sequence ID" value="MBC5661419.1"/>
    <property type="molecule type" value="Genomic_DNA"/>
</dbReference>
<accession>A0A8I0DSL0</accession>
<dbReference type="Proteomes" id="UP000615234">
    <property type="component" value="Unassembled WGS sequence"/>
</dbReference>
<dbReference type="SUPFAM" id="SSF56112">
    <property type="entry name" value="Protein kinase-like (PK-like)"/>
    <property type="match status" value="1"/>
</dbReference>
<proteinExistence type="predicted"/>